<dbReference type="RefSeq" id="WP_109093563.1">
    <property type="nucleotide sequence ID" value="NZ_QETB01000003.1"/>
</dbReference>
<gene>
    <name evidence="1" type="ORF">DD236_06450</name>
</gene>
<evidence type="ECO:0000313" key="1">
    <source>
        <dbReference type="EMBL" id="PWF26490.1"/>
    </source>
</evidence>
<dbReference type="OrthoDB" id="9799580at2"/>
<name>A0A2V1KC34_9ACTO</name>
<comment type="caution">
    <text evidence="1">The sequence shown here is derived from an EMBL/GenBank/DDBJ whole genome shotgun (WGS) entry which is preliminary data.</text>
</comment>
<accession>A0A2V1KC34</accession>
<evidence type="ECO:0000313" key="2">
    <source>
        <dbReference type="Proteomes" id="UP000245283"/>
    </source>
</evidence>
<sequence length="187" mass="20399">MIEFDSPTVIPSVRKLKDLELALQGPSDFVLLSEVHIGNLEPLAARCAQAGKKVLVHADLIGGFKADRDGIKLLRNMFHVDGVLSQSAHVVSAAKKAKLLAIQRVFIMDSRSLDRSLAALGEARPDGIEVLPGALATHYYTLFDQWADQCALIAGGMVRSREEAEELFDTGYEAITASTSDLWKMSF</sequence>
<dbReference type="Proteomes" id="UP000245283">
    <property type="component" value="Unassembled WGS sequence"/>
</dbReference>
<dbReference type="InterPro" id="IPR006699">
    <property type="entry name" value="GlpP"/>
</dbReference>
<dbReference type="PANTHER" id="PTHR35787:SF1">
    <property type="entry name" value="GLYCEROL UPTAKE OPERON ANTITERMINATOR REGULATORY PROTEIN"/>
    <property type="match status" value="1"/>
</dbReference>
<dbReference type="PIRSF" id="PIRSF016897">
    <property type="entry name" value="GlpP"/>
    <property type="match status" value="1"/>
</dbReference>
<dbReference type="InterPro" id="IPR013785">
    <property type="entry name" value="Aldolase_TIM"/>
</dbReference>
<dbReference type="PANTHER" id="PTHR35787">
    <property type="entry name" value="GLYCEROL UPTAKE OPERON ANTITERMINATOR REGULATORY PROTEIN"/>
    <property type="match status" value="1"/>
</dbReference>
<organism evidence="1 2">
    <name type="scientific">Ancrocorticia populi</name>
    <dbReference type="NCBI Taxonomy" id="2175228"/>
    <lineage>
        <taxon>Bacteria</taxon>
        <taxon>Bacillati</taxon>
        <taxon>Actinomycetota</taxon>
        <taxon>Actinomycetes</taxon>
        <taxon>Actinomycetales</taxon>
        <taxon>Actinomycetaceae</taxon>
        <taxon>Ancrocorticia</taxon>
    </lineage>
</organism>
<dbReference type="EMBL" id="QETB01000003">
    <property type="protein sequence ID" value="PWF26490.1"/>
    <property type="molecule type" value="Genomic_DNA"/>
</dbReference>
<dbReference type="GO" id="GO:0006071">
    <property type="term" value="P:glycerol metabolic process"/>
    <property type="evidence" value="ECO:0007669"/>
    <property type="project" value="InterPro"/>
</dbReference>
<dbReference type="SUPFAM" id="SSF110391">
    <property type="entry name" value="GlpP-like"/>
    <property type="match status" value="1"/>
</dbReference>
<keyword evidence="2" id="KW-1185">Reference proteome</keyword>
<reference evidence="2" key="1">
    <citation type="submission" date="2018-05" db="EMBL/GenBank/DDBJ databases">
        <authorList>
            <person name="Li Y."/>
        </authorList>
    </citation>
    <scope>NUCLEOTIDE SEQUENCE [LARGE SCALE GENOMIC DNA]</scope>
    <source>
        <strain evidence="2">sk1b4</strain>
    </source>
</reference>
<dbReference type="Pfam" id="PF04309">
    <property type="entry name" value="G3P_antiterm"/>
    <property type="match status" value="1"/>
</dbReference>
<protein>
    <submittedName>
        <fullName evidence="1">Glycerol-3-phosphate responsive antiterminator</fullName>
    </submittedName>
</protein>
<dbReference type="AlphaFoldDB" id="A0A2V1KC34"/>
<dbReference type="GO" id="GO:0006355">
    <property type="term" value="P:regulation of DNA-templated transcription"/>
    <property type="evidence" value="ECO:0007669"/>
    <property type="project" value="InterPro"/>
</dbReference>
<proteinExistence type="predicted"/>
<dbReference type="Gene3D" id="3.20.20.70">
    <property type="entry name" value="Aldolase class I"/>
    <property type="match status" value="1"/>
</dbReference>